<proteinExistence type="predicted"/>
<dbReference type="Proteomes" id="UP000664303">
    <property type="component" value="Unassembled WGS sequence"/>
</dbReference>
<dbReference type="RefSeq" id="WP_206560470.1">
    <property type="nucleotide sequence ID" value="NZ_JAFKCZ010000007.1"/>
</dbReference>
<evidence type="ECO:0000313" key="2">
    <source>
        <dbReference type="Proteomes" id="UP000664303"/>
    </source>
</evidence>
<reference evidence="1" key="1">
    <citation type="submission" date="2021-02" db="EMBL/GenBank/DDBJ databases">
        <title>PHA producing bacteria isolated from coastal sediment in Guangdong, Shenzhen.</title>
        <authorList>
            <person name="Zheng W."/>
            <person name="Yu S."/>
            <person name="Huang Y."/>
        </authorList>
    </citation>
    <scope>NUCLEOTIDE SEQUENCE</scope>
    <source>
        <strain evidence="1">TN14-10</strain>
    </source>
</reference>
<comment type="caution">
    <text evidence="1">The sequence shown here is derived from an EMBL/GenBank/DDBJ whole genome shotgun (WGS) entry which is preliminary data.</text>
</comment>
<dbReference type="AlphaFoldDB" id="A0A939DGC1"/>
<sequence length="238" mass="27303">MSNDLIQQRDVVTLGGVDAAFARGGNRLCFVDPRSPERCIKTLRADRSPAAKRRAAPLFKRLKPLASFDDNRQEARVFRRIERRIGQEAFELIPRLHGFVSTDLGEGLCCDLLRDDDGRIALSLKQYLWQRGRDRWVESALARFGERWRTLGMPSRRLLLHNMVVQCRDGRAERLYVIDGLGWPDMLPLADLVPALARRKAGQRLRDLDNAIEQLLARQARHGDFGIHGWLPDARREC</sequence>
<keyword evidence="2" id="KW-1185">Reference proteome</keyword>
<accession>A0A939DGC1</accession>
<dbReference type="Pfam" id="PF10707">
    <property type="entry name" value="YrbL-PhoP_reg"/>
    <property type="match status" value="1"/>
</dbReference>
<protein>
    <submittedName>
        <fullName evidence="1">Uncharacterized protein</fullName>
    </submittedName>
</protein>
<organism evidence="1 2">
    <name type="scientific">Parahaliea mediterranea</name>
    <dbReference type="NCBI Taxonomy" id="651086"/>
    <lineage>
        <taxon>Bacteria</taxon>
        <taxon>Pseudomonadati</taxon>
        <taxon>Pseudomonadota</taxon>
        <taxon>Gammaproteobacteria</taxon>
        <taxon>Cellvibrionales</taxon>
        <taxon>Halieaceae</taxon>
        <taxon>Parahaliea</taxon>
    </lineage>
</organism>
<gene>
    <name evidence="1" type="ORF">JYP50_10465</name>
</gene>
<evidence type="ECO:0000313" key="1">
    <source>
        <dbReference type="EMBL" id="MBN7797017.1"/>
    </source>
</evidence>
<dbReference type="InterPro" id="IPR019647">
    <property type="entry name" value="PhoP_reg_network_YrbL"/>
</dbReference>
<name>A0A939DGC1_9GAMM</name>
<dbReference type="EMBL" id="JAFKCZ010000007">
    <property type="protein sequence ID" value="MBN7797017.1"/>
    <property type="molecule type" value="Genomic_DNA"/>
</dbReference>